<comment type="caution">
    <text evidence="1">The sequence shown here is derived from an EMBL/GenBank/DDBJ whole genome shotgun (WGS) entry which is preliminary data.</text>
</comment>
<dbReference type="SUPFAM" id="SSF51556">
    <property type="entry name" value="Metallo-dependent hydrolases"/>
    <property type="match status" value="1"/>
</dbReference>
<dbReference type="PANTHER" id="PTHR43668">
    <property type="entry name" value="ALLANTOINASE"/>
    <property type="match status" value="1"/>
</dbReference>
<name>A0ABU5C2U9_9BACI</name>
<evidence type="ECO:0000313" key="2">
    <source>
        <dbReference type="Proteomes" id="UP001281447"/>
    </source>
</evidence>
<dbReference type="Gene3D" id="3.20.20.140">
    <property type="entry name" value="Metal-dependent hydrolases"/>
    <property type="match status" value="1"/>
</dbReference>
<reference evidence="1 2" key="1">
    <citation type="submission" date="2023-10" db="EMBL/GenBank/DDBJ databases">
        <title>Virgibacillus halophilus 5B73C genome.</title>
        <authorList>
            <person name="Miliotis G."/>
            <person name="Sengupta P."/>
            <person name="Hameed A."/>
            <person name="Chuvochina M."/>
            <person name="Mcdonagh F."/>
            <person name="Simpson A.C."/>
            <person name="Singh N.K."/>
            <person name="Rekha P.D."/>
            <person name="Raman K."/>
            <person name="Hugenholtz P."/>
            <person name="Venkateswaran K."/>
        </authorList>
    </citation>
    <scope>NUCLEOTIDE SEQUENCE [LARGE SCALE GENOMIC DNA]</scope>
    <source>
        <strain evidence="1 2">5B73C</strain>
    </source>
</reference>
<dbReference type="PANTHER" id="PTHR43668:SF4">
    <property type="entry name" value="ALLANTOINASE"/>
    <property type="match status" value="1"/>
</dbReference>
<evidence type="ECO:0000313" key="1">
    <source>
        <dbReference type="EMBL" id="MDY0393559.1"/>
    </source>
</evidence>
<gene>
    <name evidence="1" type="ORF">RWE15_02785</name>
</gene>
<proteinExistence type="predicted"/>
<dbReference type="InterPro" id="IPR032466">
    <property type="entry name" value="Metal_Hydrolase"/>
</dbReference>
<dbReference type="InterPro" id="IPR050138">
    <property type="entry name" value="DHOase/Allantoinase_Hydrolase"/>
</dbReference>
<accession>A0ABU5C2U9</accession>
<protein>
    <recommendedName>
        <fullName evidence="3">Allantoinase</fullName>
    </recommendedName>
</protein>
<organism evidence="1 2">
    <name type="scientific">Tigheibacillus halophilus</name>
    <dbReference type="NCBI Taxonomy" id="361280"/>
    <lineage>
        <taxon>Bacteria</taxon>
        <taxon>Bacillati</taxon>
        <taxon>Bacillota</taxon>
        <taxon>Bacilli</taxon>
        <taxon>Bacillales</taxon>
        <taxon>Bacillaceae</taxon>
        <taxon>Tigheibacillus</taxon>
    </lineage>
</organism>
<sequence length="258" mass="28628">MIPKSVDNLQEMHGLGCVGYKAFISYANKNYPHASDDVLLKGMKNAAEFNGLIGVHAENADIVETTSKEMEQEGNMDPESYPDGRPALAELEAMERAILFAEKTGCRLYIVHMTVAEGGEMVRQAKRRGIQVSNETCPHYLLFDKSVLKEKGVFAKCNPPIRSYENKEALWDQLLKGNIDCIGSDHGPYTDEEKLEFGNNIWKAPAGFSGIDVLLPTMLSEGVNNRGLDLVTLAKLVSTNAAKTFELYPKKRNNIGWL</sequence>
<evidence type="ECO:0008006" key="3">
    <source>
        <dbReference type="Google" id="ProtNLM"/>
    </source>
</evidence>
<keyword evidence="2" id="KW-1185">Reference proteome</keyword>
<dbReference type="EMBL" id="JAWDIP010000003">
    <property type="protein sequence ID" value="MDY0393559.1"/>
    <property type="molecule type" value="Genomic_DNA"/>
</dbReference>
<dbReference type="Proteomes" id="UP001281447">
    <property type="component" value="Unassembled WGS sequence"/>
</dbReference>